<evidence type="ECO:0000313" key="1">
    <source>
        <dbReference type="EMBL" id="CEG36341.1"/>
    </source>
</evidence>
<dbReference type="RefSeq" id="XP_024572710.1">
    <property type="nucleotide sequence ID" value="XM_024719734.1"/>
</dbReference>
<evidence type="ECO:0000313" key="2">
    <source>
        <dbReference type="Proteomes" id="UP000054928"/>
    </source>
</evidence>
<dbReference type="Proteomes" id="UP000054928">
    <property type="component" value="Unassembled WGS sequence"/>
</dbReference>
<proteinExistence type="predicted"/>
<accession>A0A0P1A7S2</accession>
<reference evidence="2" key="1">
    <citation type="submission" date="2014-09" db="EMBL/GenBank/DDBJ databases">
        <authorList>
            <person name="Sharma Rahul"/>
            <person name="Thines Marco"/>
        </authorList>
    </citation>
    <scope>NUCLEOTIDE SEQUENCE [LARGE SCALE GENOMIC DNA]</scope>
</reference>
<organism evidence="1 2">
    <name type="scientific">Plasmopara halstedii</name>
    <name type="common">Downy mildew of sunflower</name>
    <dbReference type="NCBI Taxonomy" id="4781"/>
    <lineage>
        <taxon>Eukaryota</taxon>
        <taxon>Sar</taxon>
        <taxon>Stramenopiles</taxon>
        <taxon>Oomycota</taxon>
        <taxon>Peronosporomycetes</taxon>
        <taxon>Peronosporales</taxon>
        <taxon>Peronosporaceae</taxon>
        <taxon>Plasmopara</taxon>
    </lineage>
</organism>
<name>A0A0P1A7S2_PLAHL</name>
<dbReference type="GeneID" id="36397486"/>
<sequence>MFISPESLLCEVLGKSCRRLLPQVLEVILSLLLTSSSGEPAGPLSALNRTDLSLSYRSRI</sequence>
<dbReference type="AlphaFoldDB" id="A0A0P1A7S2"/>
<protein>
    <submittedName>
        <fullName evidence="1">Uncharacterized protein</fullName>
    </submittedName>
</protein>
<keyword evidence="2" id="KW-1185">Reference proteome</keyword>
<dbReference type="EMBL" id="CCYD01000193">
    <property type="protein sequence ID" value="CEG36341.1"/>
    <property type="molecule type" value="Genomic_DNA"/>
</dbReference>